<proteinExistence type="predicted"/>
<organism evidence="1 2">
    <name type="scientific">Pontibacillus marinus BH030004 = DSM 16465</name>
    <dbReference type="NCBI Taxonomy" id="1385511"/>
    <lineage>
        <taxon>Bacteria</taxon>
        <taxon>Bacillati</taxon>
        <taxon>Bacillota</taxon>
        <taxon>Bacilli</taxon>
        <taxon>Bacillales</taxon>
        <taxon>Bacillaceae</taxon>
        <taxon>Pontibacillus</taxon>
    </lineage>
</organism>
<dbReference type="eggNOG" id="ENOG5032M5J">
    <property type="taxonomic scope" value="Bacteria"/>
</dbReference>
<keyword evidence="2" id="KW-1185">Reference proteome</keyword>
<accession>A0A0A5G259</accession>
<dbReference type="AlphaFoldDB" id="A0A0A5G259"/>
<evidence type="ECO:0000313" key="1">
    <source>
        <dbReference type="EMBL" id="KGX85228.1"/>
    </source>
</evidence>
<evidence type="ECO:0000313" key="2">
    <source>
        <dbReference type="Proteomes" id="UP000030403"/>
    </source>
</evidence>
<protein>
    <submittedName>
        <fullName evidence="1">Uncharacterized protein</fullName>
    </submittedName>
</protein>
<dbReference type="RefSeq" id="WP_027446992.1">
    <property type="nucleotide sequence ID" value="NZ_AULJ01000045.1"/>
</dbReference>
<reference evidence="1 2" key="1">
    <citation type="submission" date="2013-08" db="EMBL/GenBank/DDBJ databases">
        <authorList>
            <person name="Huang J."/>
            <person name="Wang G."/>
        </authorList>
    </citation>
    <scope>NUCLEOTIDE SEQUENCE [LARGE SCALE GENOMIC DNA]</scope>
    <source>
        <strain evidence="1 2">BH030004</strain>
    </source>
</reference>
<dbReference type="OrthoDB" id="2691566at2"/>
<dbReference type="Proteomes" id="UP000030403">
    <property type="component" value="Unassembled WGS sequence"/>
</dbReference>
<gene>
    <name evidence="1" type="ORF">N783_14990</name>
</gene>
<name>A0A0A5G259_9BACI</name>
<comment type="caution">
    <text evidence="1">The sequence shown here is derived from an EMBL/GenBank/DDBJ whole genome shotgun (WGS) entry which is preliminary data.</text>
</comment>
<dbReference type="EMBL" id="AVPF01000042">
    <property type="protein sequence ID" value="KGX85228.1"/>
    <property type="molecule type" value="Genomic_DNA"/>
</dbReference>
<dbReference type="STRING" id="1385511.GCA_000425225_03392"/>
<sequence>MDYAMNDIVYRPMVVDGMLNTFVSSPNAYSSAVEAVIEAIHFAEVYNEDMYDGNISWSDSKLTRGTRDYLRILTGTIDRPNANPFYIEIQKLQDNGKIRVVNKSRAKDIVREQHNETASNLAMKIENRFDEF</sequence>